<proteinExistence type="predicted"/>
<protein>
    <submittedName>
        <fullName evidence="3">Uncharacterized protein</fullName>
    </submittedName>
</protein>
<name>A0A316TXC1_9BASI</name>
<feature type="compositionally biased region" description="Low complexity" evidence="2">
    <location>
        <begin position="353"/>
        <end position="363"/>
    </location>
</feature>
<dbReference type="EMBL" id="KZ819339">
    <property type="protein sequence ID" value="PWN17927.1"/>
    <property type="molecule type" value="Genomic_DNA"/>
</dbReference>
<feature type="compositionally biased region" description="Polar residues" evidence="2">
    <location>
        <begin position="1"/>
        <end position="11"/>
    </location>
</feature>
<dbReference type="Proteomes" id="UP000245942">
    <property type="component" value="Unassembled WGS sequence"/>
</dbReference>
<feature type="region of interest" description="Disordered" evidence="2">
    <location>
        <begin position="1"/>
        <end position="20"/>
    </location>
</feature>
<organism evidence="3 4">
    <name type="scientific">Pseudomicrostroma glucosiphilum</name>
    <dbReference type="NCBI Taxonomy" id="1684307"/>
    <lineage>
        <taxon>Eukaryota</taxon>
        <taxon>Fungi</taxon>
        <taxon>Dikarya</taxon>
        <taxon>Basidiomycota</taxon>
        <taxon>Ustilaginomycotina</taxon>
        <taxon>Exobasidiomycetes</taxon>
        <taxon>Microstromatales</taxon>
        <taxon>Microstromatales incertae sedis</taxon>
        <taxon>Pseudomicrostroma</taxon>
    </lineage>
</organism>
<evidence type="ECO:0000313" key="3">
    <source>
        <dbReference type="EMBL" id="PWN17927.1"/>
    </source>
</evidence>
<dbReference type="RefSeq" id="XP_025345087.1">
    <property type="nucleotide sequence ID" value="XM_025493419.1"/>
</dbReference>
<reference evidence="3 4" key="1">
    <citation type="journal article" date="2018" name="Mol. Biol. Evol.">
        <title>Broad Genomic Sampling Reveals a Smut Pathogenic Ancestry of the Fungal Clade Ustilaginomycotina.</title>
        <authorList>
            <person name="Kijpornyongpan T."/>
            <person name="Mondo S.J."/>
            <person name="Barry K."/>
            <person name="Sandor L."/>
            <person name="Lee J."/>
            <person name="Lipzen A."/>
            <person name="Pangilinan J."/>
            <person name="LaButti K."/>
            <person name="Hainaut M."/>
            <person name="Henrissat B."/>
            <person name="Grigoriev I.V."/>
            <person name="Spatafora J.W."/>
            <person name="Aime M.C."/>
        </authorList>
    </citation>
    <scope>NUCLEOTIDE SEQUENCE [LARGE SCALE GENOMIC DNA]</scope>
    <source>
        <strain evidence="3 4">MCA 4718</strain>
    </source>
</reference>
<feature type="region of interest" description="Disordered" evidence="2">
    <location>
        <begin position="349"/>
        <end position="373"/>
    </location>
</feature>
<accession>A0A316TXC1</accession>
<evidence type="ECO:0000256" key="1">
    <source>
        <dbReference type="SAM" id="Coils"/>
    </source>
</evidence>
<feature type="coiled-coil region" evidence="1">
    <location>
        <begin position="294"/>
        <end position="321"/>
    </location>
</feature>
<keyword evidence="1" id="KW-0175">Coiled coil</keyword>
<evidence type="ECO:0000313" key="4">
    <source>
        <dbReference type="Proteomes" id="UP000245942"/>
    </source>
</evidence>
<evidence type="ECO:0000256" key="2">
    <source>
        <dbReference type="SAM" id="MobiDB-lite"/>
    </source>
</evidence>
<keyword evidence="4" id="KW-1185">Reference proteome</keyword>
<gene>
    <name evidence="3" type="ORF">BCV69DRAFT_285519</name>
</gene>
<sequence length="550" mass="59562">MTLAMASSTDPSAEFTAPAKPVCLPGPARAVVNQRRRSRSASFILYDHLAARDWAVTAAGQINVQMSDHMTDYSASAEPQEPLAGILSPPVRGRGRRNALSIHVQPSSTTSTQVFWNEPQPFATALELRHKQKEQVYDPLEVDLCAMSLAPPPRIRRELTYGTLASLDLSTTTDRCSCGKRASYSASSATDSAISSCFSAIPSDLEVASFYSAATECPPFYNGTGQKDSIVASRSRDSKPISGTLHAFGPEAFLVHLRDRAARDEHVTGIGSLPGVDPSTGLLDSVDPQGSTEVSFSESKIRQQRNAMRDLTEELEVYLAALVERRGDCPATVGSQAFATISSLLSASRSRDNQAQQSSSSASPWTSADMERELTPESEMLNMSAACRRLSLQNPAILLPFSLMPPKQQMLLAGMSSVAEQRRRSCTGALASWDDLQDARQPMDKLFSQRQVREERCDVRLIQGVAALATSLFATPELRTDSGPSLVFQPVNTFDGEVLTTVSQVLGRHRENWSLLLAADRRLSVASETDDTLLAALFAYAASSLLPSLP</sequence>
<dbReference type="AlphaFoldDB" id="A0A316TXC1"/>
<dbReference type="GeneID" id="37015153"/>